<reference evidence="1" key="1">
    <citation type="journal article" date="2019" name="bioRxiv">
        <title>The Genome of the Zebra Mussel, Dreissena polymorpha: A Resource for Invasive Species Research.</title>
        <authorList>
            <person name="McCartney M.A."/>
            <person name="Auch B."/>
            <person name="Kono T."/>
            <person name="Mallez S."/>
            <person name="Zhang Y."/>
            <person name="Obille A."/>
            <person name="Becker A."/>
            <person name="Abrahante J.E."/>
            <person name="Garbe J."/>
            <person name="Badalamenti J.P."/>
            <person name="Herman A."/>
            <person name="Mangelson H."/>
            <person name="Liachko I."/>
            <person name="Sullivan S."/>
            <person name="Sone E.D."/>
            <person name="Koren S."/>
            <person name="Silverstein K.A.T."/>
            <person name="Beckman K.B."/>
            <person name="Gohl D.M."/>
        </authorList>
    </citation>
    <scope>NUCLEOTIDE SEQUENCE</scope>
    <source>
        <strain evidence="1">Duluth1</strain>
        <tissue evidence="1">Whole animal</tissue>
    </source>
</reference>
<proteinExistence type="predicted"/>
<protein>
    <submittedName>
        <fullName evidence="1">Uncharacterized protein</fullName>
    </submittedName>
</protein>
<gene>
    <name evidence="1" type="ORF">DPMN_081678</name>
</gene>
<comment type="caution">
    <text evidence="1">The sequence shown here is derived from an EMBL/GenBank/DDBJ whole genome shotgun (WGS) entry which is preliminary data.</text>
</comment>
<organism evidence="1 2">
    <name type="scientific">Dreissena polymorpha</name>
    <name type="common">Zebra mussel</name>
    <name type="synonym">Mytilus polymorpha</name>
    <dbReference type="NCBI Taxonomy" id="45954"/>
    <lineage>
        <taxon>Eukaryota</taxon>
        <taxon>Metazoa</taxon>
        <taxon>Spiralia</taxon>
        <taxon>Lophotrochozoa</taxon>
        <taxon>Mollusca</taxon>
        <taxon>Bivalvia</taxon>
        <taxon>Autobranchia</taxon>
        <taxon>Heteroconchia</taxon>
        <taxon>Euheterodonta</taxon>
        <taxon>Imparidentia</taxon>
        <taxon>Neoheterodontei</taxon>
        <taxon>Myida</taxon>
        <taxon>Dreissenoidea</taxon>
        <taxon>Dreissenidae</taxon>
        <taxon>Dreissena</taxon>
    </lineage>
</organism>
<sequence length="90" mass="10239">MRAPTPGYNAYANRYNAYANRRGFGLDDALIQCGVFGPGVIETVLYGSHLVRALTVMLMVEDLIHKLEWQAFWSNKDKATYPVLEQMKEL</sequence>
<dbReference type="AlphaFoldDB" id="A0A9D4BI06"/>
<keyword evidence="2" id="KW-1185">Reference proteome</keyword>
<dbReference type="EMBL" id="JAIWYP010000016">
    <property type="protein sequence ID" value="KAH3694238.1"/>
    <property type="molecule type" value="Genomic_DNA"/>
</dbReference>
<name>A0A9D4BI06_DREPO</name>
<reference evidence="1" key="2">
    <citation type="submission" date="2020-11" db="EMBL/GenBank/DDBJ databases">
        <authorList>
            <person name="McCartney M.A."/>
            <person name="Auch B."/>
            <person name="Kono T."/>
            <person name="Mallez S."/>
            <person name="Becker A."/>
            <person name="Gohl D.M."/>
            <person name="Silverstein K.A.T."/>
            <person name="Koren S."/>
            <person name="Bechman K.B."/>
            <person name="Herman A."/>
            <person name="Abrahante J.E."/>
            <person name="Garbe J."/>
        </authorList>
    </citation>
    <scope>NUCLEOTIDE SEQUENCE</scope>
    <source>
        <strain evidence="1">Duluth1</strain>
        <tissue evidence="1">Whole animal</tissue>
    </source>
</reference>
<accession>A0A9D4BI06</accession>
<evidence type="ECO:0000313" key="2">
    <source>
        <dbReference type="Proteomes" id="UP000828390"/>
    </source>
</evidence>
<evidence type="ECO:0000313" key="1">
    <source>
        <dbReference type="EMBL" id="KAH3694238.1"/>
    </source>
</evidence>
<dbReference type="Proteomes" id="UP000828390">
    <property type="component" value="Unassembled WGS sequence"/>
</dbReference>